<dbReference type="PaxDb" id="100226-SCO6618"/>
<dbReference type="HOGENOM" id="CLU_1184535_0_0_11"/>
<reference evidence="1 2" key="2">
    <citation type="journal article" date="2002" name="Nature">
        <title>Complete genome sequence of the model actinomycete Streptomyces coelicolor A3(2).</title>
        <authorList>
            <person name="Bentley S.D."/>
            <person name="Chater K.F."/>
            <person name="Cerdeno-Tarraga A.M."/>
            <person name="Challis G.L."/>
            <person name="Thomson N.R."/>
            <person name="James K.D."/>
            <person name="Harris D.E."/>
            <person name="Quail M.A."/>
            <person name="Kieser H."/>
            <person name="Harper D."/>
            <person name="Bateman A."/>
            <person name="Brown S."/>
            <person name="Chandra G."/>
            <person name="Chen C.W."/>
            <person name="Collins M."/>
            <person name="Cronin A."/>
            <person name="Fraser A."/>
            <person name="Goble A."/>
            <person name="Hidalgo J."/>
            <person name="Hornsby T."/>
            <person name="Howarth S."/>
            <person name="Huang C.H."/>
            <person name="Kieser T."/>
            <person name="Larke L."/>
            <person name="Murphy L."/>
            <person name="Oliver K."/>
            <person name="O'Neil S."/>
            <person name="Rabbinowitsch E."/>
            <person name="Rajandream M.A."/>
            <person name="Rutherford K."/>
            <person name="Rutter S."/>
            <person name="Seeger K."/>
            <person name="Saunders D."/>
            <person name="Sharp S."/>
            <person name="Squares R."/>
            <person name="Squares S."/>
            <person name="Taylor K."/>
            <person name="Warren T."/>
            <person name="Wietzorrek A."/>
            <person name="Woodward J."/>
            <person name="Barrell B.G."/>
            <person name="Parkhill J."/>
            <person name="Hopwood D.A."/>
        </authorList>
    </citation>
    <scope>NUCLEOTIDE SEQUENCE [LARGE SCALE GENOMIC DNA]</scope>
    <source>
        <strain evidence="2">ATCC BAA-471 / A3(2) / M145</strain>
    </source>
</reference>
<dbReference type="InParanoid" id="O86552"/>
<accession>O86552</accession>
<dbReference type="Proteomes" id="UP000001973">
    <property type="component" value="Chromosome"/>
</dbReference>
<dbReference type="PATRIC" id="fig|100226.15.peg.6725"/>
<dbReference type="KEGG" id="sco:SCO6618"/>
<organism evidence="1 2">
    <name type="scientific">Streptomyces coelicolor (strain ATCC BAA-471 / A3(2) / M145)</name>
    <dbReference type="NCBI Taxonomy" id="100226"/>
    <lineage>
        <taxon>Bacteria</taxon>
        <taxon>Bacillati</taxon>
        <taxon>Actinomycetota</taxon>
        <taxon>Actinomycetes</taxon>
        <taxon>Kitasatosporales</taxon>
        <taxon>Streptomycetaceae</taxon>
        <taxon>Streptomyces</taxon>
        <taxon>Streptomyces albidoflavus group</taxon>
    </lineage>
</organism>
<sequence>MNGGRAMKWFQRDREERPAGVVPLSGVVKSESAPGQAPPPLGAGGPVLQRIGGHSDQVARMTTPAEPVILDITHQGRGHFVVDALDAGLHSQSQLVYTDGPFACRALVNADDRTVRALRVQADGPWAIEATAVSSAAALDGAARCPASNVLRYEGGPGIASLCHEGDPRAEDGGYFLVDTYAPDGNGFLDELANHVGPWRGEAPLTGPCLIYARSDGPWSISVQSL</sequence>
<keyword evidence="2" id="KW-1185">Reference proteome</keyword>
<reference evidence="1 2" key="1">
    <citation type="journal article" date="1996" name="Mol. Microbiol.">
        <title>A set of ordered cosmids and a detailed genetic and physical map for the 8 Mb Streptomyces coelicolor A3(2) chromosome.</title>
        <authorList>
            <person name="Redenbach M."/>
            <person name="Kieser H.M."/>
            <person name="Denapaite D."/>
            <person name="Eichner A."/>
            <person name="Cullum J."/>
            <person name="Kinashi H."/>
            <person name="Hopwood D.A."/>
        </authorList>
    </citation>
    <scope>NUCLEOTIDE SEQUENCE [LARGE SCALE GENOMIC DNA]</scope>
    <source>
        <strain evidence="2">ATCC BAA-471 / A3(2) / M145</strain>
    </source>
</reference>
<gene>
    <name evidence="1" type="ordered locus">SCO6618</name>
    <name evidence="1" type="ORF">SC1F2.15c</name>
</gene>
<proteinExistence type="predicted"/>
<dbReference type="PIR" id="T29124">
    <property type="entry name" value="T29124"/>
</dbReference>
<dbReference type="OrthoDB" id="2004788at2"/>
<protein>
    <submittedName>
        <fullName evidence="1">Uncharacterized protein</fullName>
    </submittedName>
</protein>
<evidence type="ECO:0000313" key="1">
    <source>
        <dbReference type="EMBL" id="CAA20506.1"/>
    </source>
</evidence>
<dbReference type="AlphaFoldDB" id="O86552"/>
<name>O86552_STRCO</name>
<dbReference type="EMBL" id="AL939128">
    <property type="protein sequence ID" value="CAA20506.1"/>
    <property type="molecule type" value="Genomic_DNA"/>
</dbReference>
<dbReference type="EMBL" id="AL645882">
    <property type="protein sequence ID" value="CAA20506.1"/>
    <property type="molecule type" value="Genomic_DNA"/>
</dbReference>
<dbReference type="STRING" id="100226.gene:17764276"/>
<evidence type="ECO:0000313" key="2">
    <source>
        <dbReference type="Proteomes" id="UP000001973"/>
    </source>
</evidence>
<dbReference type="eggNOG" id="COG2310">
    <property type="taxonomic scope" value="Bacteria"/>
</dbReference>